<feature type="transmembrane region" description="Helical" evidence="10">
    <location>
        <begin position="209"/>
        <end position="227"/>
    </location>
</feature>
<evidence type="ECO:0000256" key="7">
    <source>
        <dbReference type="ARBA" id="ARBA00023065"/>
    </source>
</evidence>
<comment type="subcellular location">
    <subcellularLocation>
        <location evidence="1">Cell membrane</location>
        <topology evidence="1">Multi-pass membrane protein</topology>
    </subcellularLocation>
</comment>
<name>A0A316A4T1_9ACTN</name>
<accession>A0A316A4T1</accession>
<dbReference type="OrthoDB" id="57886at2"/>
<evidence type="ECO:0000256" key="9">
    <source>
        <dbReference type="ARBA" id="ARBA00023201"/>
    </source>
</evidence>
<evidence type="ECO:0000256" key="5">
    <source>
        <dbReference type="ARBA" id="ARBA00022989"/>
    </source>
</evidence>
<keyword evidence="2" id="KW-0813">Transport</keyword>
<dbReference type="InterPro" id="IPR018422">
    <property type="entry name" value="Cation/H_exchanger_CPA1"/>
</dbReference>
<dbReference type="Gene3D" id="3.30.40.10">
    <property type="entry name" value="Zinc/RING finger domain, C3HC4 (zinc finger)"/>
    <property type="match status" value="1"/>
</dbReference>
<reference evidence="12 13" key="1">
    <citation type="submission" date="2018-03" db="EMBL/GenBank/DDBJ databases">
        <title>Genomic Encyclopedia of Archaeal and Bacterial Type Strains, Phase II (KMG-II): from individual species to whole genera.</title>
        <authorList>
            <person name="Goeker M."/>
        </authorList>
    </citation>
    <scope>NUCLEOTIDE SEQUENCE [LARGE SCALE GENOMIC DNA]</scope>
    <source>
        <strain evidence="12 13">DSM 44889</strain>
    </source>
</reference>
<dbReference type="Pfam" id="PF02148">
    <property type="entry name" value="zf-UBP"/>
    <property type="match status" value="1"/>
</dbReference>
<dbReference type="PANTHER" id="PTHR10110:SF86">
    <property type="entry name" value="SODIUM_HYDROGEN EXCHANGER 7"/>
    <property type="match status" value="1"/>
</dbReference>
<dbReference type="RefSeq" id="WP_109775404.1">
    <property type="nucleotide sequence ID" value="NZ_QGDQ01000020.1"/>
</dbReference>
<dbReference type="GO" id="GO:0005886">
    <property type="term" value="C:plasma membrane"/>
    <property type="evidence" value="ECO:0007669"/>
    <property type="project" value="UniProtKB-SubCell"/>
</dbReference>
<feature type="transmembrane region" description="Helical" evidence="10">
    <location>
        <begin position="155"/>
        <end position="175"/>
    </location>
</feature>
<dbReference type="InterPro" id="IPR006153">
    <property type="entry name" value="Cation/H_exchanger_TM"/>
</dbReference>
<dbReference type="Pfam" id="PF00999">
    <property type="entry name" value="Na_H_Exchanger"/>
    <property type="match status" value="1"/>
</dbReference>
<dbReference type="GO" id="GO:0008270">
    <property type="term" value="F:zinc ion binding"/>
    <property type="evidence" value="ECO:0007669"/>
    <property type="project" value="InterPro"/>
</dbReference>
<keyword evidence="6" id="KW-0915">Sodium</keyword>
<keyword evidence="4 10" id="KW-0812">Transmembrane</keyword>
<dbReference type="Proteomes" id="UP000245469">
    <property type="component" value="Unassembled WGS sequence"/>
</dbReference>
<evidence type="ECO:0000256" key="6">
    <source>
        <dbReference type="ARBA" id="ARBA00023053"/>
    </source>
</evidence>
<comment type="caution">
    <text evidence="12">The sequence shown here is derived from an EMBL/GenBank/DDBJ whole genome shotgun (WGS) entry which is preliminary data.</text>
</comment>
<dbReference type="GO" id="GO:0098719">
    <property type="term" value="P:sodium ion import across plasma membrane"/>
    <property type="evidence" value="ECO:0007669"/>
    <property type="project" value="TreeGrafter"/>
</dbReference>
<protein>
    <submittedName>
        <fullName evidence="12">CPA1 family monovalent cation:H+ antiporter</fullName>
    </submittedName>
</protein>
<keyword evidence="3" id="KW-1003">Cell membrane</keyword>
<evidence type="ECO:0000256" key="10">
    <source>
        <dbReference type="SAM" id="Phobius"/>
    </source>
</evidence>
<feature type="transmembrane region" description="Helical" evidence="10">
    <location>
        <begin position="377"/>
        <end position="398"/>
    </location>
</feature>
<keyword evidence="13" id="KW-1185">Reference proteome</keyword>
<feature type="transmembrane region" description="Helical" evidence="10">
    <location>
        <begin position="298"/>
        <end position="324"/>
    </location>
</feature>
<dbReference type="SUPFAM" id="SSF57850">
    <property type="entry name" value="RING/U-box"/>
    <property type="match status" value="1"/>
</dbReference>
<dbReference type="AlphaFoldDB" id="A0A316A4T1"/>
<keyword evidence="7" id="KW-0406">Ion transport</keyword>
<evidence type="ECO:0000313" key="12">
    <source>
        <dbReference type="EMBL" id="PWJ51814.1"/>
    </source>
</evidence>
<dbReference type="GO" id="GO:0015386">
    <property type="term" value="F:potassium:proton antiporter activity"/>
    <property type="evidence" value="ECO:0007669"/>
    <property type="project" value="TreeGrafter"/>
</dbReference>
<sequence>MITAAVLLGVVAVVLAVAHLCERLGLSTPLVLVVVGAALGAVPGVPEIRLEPELVLTGLLPPLLYAAAVQLSLVDLRRDITGVLLLSVGAVVVTTAAVGGAVALALPAVGLAAGFALGAVVAPPDAVAATAVARRIGMPRRLTRLLEGESLVNDATALALLAAASTALVSTVSAGDVVLDFAVLVVVGVAAGAVVGLLLSWVRARLDDAVMVTVVSLAAPFAAYLAAEEAHGSGVLAVVTTGLLLARSSARLSSATSRVVETTTWKTIAFLLENAAFLLIGLQLPVLLRAVGESGRSAASVAGFCLLVLAVTVVVRVLFLFAAAGASRVLPGLAADDTRWTFRGSLLVGWAGMRGVVTLAAAFAVPATAPELPLLQLAAFTVVAGTLLIQGLTLPLLVRRLGLRGPDPAEDALAEAVLLEGAARAGLERLEALVAAGDAAAPSVVDQLRGRARARVDAAWERLGPAEEERATPSAQYRRLRLAMLAAEREAILDAQRSGGYDDLVLRSALAQLDLEESLLDEARGSTEAGAATGRTAEPLVGAAVPTPGCEDLERAPRTRQFEDTSVCGACVREGTTWVHLRGCLECGVVSCCDSSPRRHATAHWHESKHPVMRSVEAGEAWRWCYAHELAD</sequence>
<evidence type="ECO:0000256" key="1">
    <source>
        <dbReference type="ARBA" id="ARBA00004651"/>
    </source>
</evidence>
<gene>
    <name evidence="12" type="ORF">BXY45_12092</name>
</gene>
<dbReference type="EMBL" id="QGDQ01000020">
    <property type="protein sequence ID" value="PWJ51814.1"/>
    <property type="molecule type" value="Genomic_DNA"/>
</dbReference>
<dbReference type="GO" id="GO:0015385">
    <property type="term" value="F:sodium:proton antiporter activity"/>
    <property type="evidence" value="ECO:0007669"/>
    <property type="project" value="InterPro"/>
</dbReference>
<evidence type="ECO:0000256" key="2">
    <source>
        <dbReference type="ARBA" id="ARBA00022448"/>
    </source>
</evidence>
<evidence type="ECO:0000259" key="11">
    <source>
        <dbReference type="PROSITE" id="PS50271"/>
    </source>
</evidence>
<evidence type="ECO:0000256" key="4">
    <source>
        <dbReference type="ARBA" id="ARBA00022692"/>
    </source>
</evidence>
<proteinExistence type="predicted"/>
<keyword evidence="8 10" id="KW-0472">Membrane</keyword>
<keyword evidence="5 10" id="KW-1133">Transmembrane helix</keyword>
<dbReference type="PANTHER" id="PTHR10110">
    <property type="entry name" value="SODIUM/HYDROGEN EXCHANGER"/>
    <property type="match status" value="1"/>
</dbReference>
<evidence type="ECO:0000313" key="13">
    <source>
        <dbReference type="Proteomes" id="UP000245469"/>
    </source>
</evidence>
<dbReference type="PROSITE" id="PS50271">
    <property type="entry name" value="ZF_UBP"/>
    <property type="match status" value="1"/>
</dbReference>
<feature type="domain" description="UBP-type" evidence="11">
    <location>
        <begin position="548"/>
        <end position="632"/>
    </location>
</feature>
<dbReference type="GO" id="GO:0051453">
    <property type="term" value="P:regulation of intracellular pH"/>
    <property type="evidence" value="ECO:0007669"/>
    <property type="project" value="TreeGrafter"/>
</dbReference>
<evidence type="ECO:0000256" key="3">
    <source>
        <dbReference type="ARBA" id="ARBA00022475"/>
    </source>
</evidence>
<feature type="transmembrane region" description="Helical" evidence="10">
    <location>
        <begin position="345"/>
        <end position="365"/>
    </location>
</feature>
<feature type="transmembrane region" description="Helical" evidence="10">
    <location>
        <begin position="83"/>
        <end position="106"/>
    </location>
</feature>
<evidence type="ECO:0000256" key="8">
    <source>
        <dbReference type="ARBA" id="ARBA00023136"/>
    </source>
</evidence>
<feature type="transmembrane region" description="Helical" evidence="10">
    <location>
        <begin position="271"/>
        <end position="292"/>
    </location>
</feature>
<feature type="transmembrane region" description="Helical" evidence="10">
    <location>
        <begin position="112"/>
        <end position="134"/>
    </location>
</feature>
<dbReference type="InterPro" id="IPR001607">
    <property type="entry name" value="Znf_UBP"/>
</dbReference>
<feature type="transmembrane region" description="Helical" evidence="10">
    <location>
        <begin position="181"/>
        <end position="202"/>
    </location>
</feature>
<organism evidence="12 13">
    <name type="scientific">Quadrisphaera granulorum</name>
    <dbReference type="NCBI Taxonomy" id="317664"/>
    <lineage>
        <taxon>Bacteria</taxon>
        <taxon>Bacillati</taxon>
        <taxon>Actinomycetota</taxon>
        <taxon>Actinomycetes</taxon>
        <taxon>Kineosporiales</taxon>
        <taxon>Kineosporiaceae</taxon>
        <taxon>Quadrisphaera</taxon>
    </lineage>
</organism>
<dbReference type="Gene3D" id="6.10.140.1330">
    <property type="match status" value="1"/>
</dbReference>
<feature type="transmembrane region" description="Helical" evidence="10">
    <location>
        <begin position="54"/>
        <end position="76"/>
    </location>
</feature>
<keyword evidence="9" id="KW-0739">Sodium transport</keyword>
<dbReference type="InterPro" id="IPR013083">
    <property type="entry name" value="Znf_RING/FYVE/PHD"/>
</dbReference>